<accession>A0A915EQ03</accession>
<dbReference type="Proteomes" id="UP000887574">
    <property type="component" value="Unplaced"/>
</dbReference>
<protein>
    <submittedName>
        <fullName evidence="5">GrpE protein homolog</fullName>
    </submittedName>
</protein>
<dbReference type="CDD" id="cd00446">
    <property type="entry name" value="GrpE"/>
    <property type="match status" value="1"/>
</dbReference>
<dbReference type="GO" id="GO:0006457">
    <property type="term" value="P:protein folding"/>
    <property type="evidence" value="ECO:0007669"/>
    <property type="project" value="InterPro"/>
</dbReference>
<dbReference type="Pfam" id="PF01025">
    <property type="entry name" value="GrpE"/>
    <property type="match status" value="1"/>
</dbReference>
<dbReference type="AlphaFoldDB" id="A0A915EQ03"/>
<dbReference type="SUPFAM" id="SSF58014">
    <property type="entry name" value="Coiled-coil domain of nucleotide exchange factor GrpE"/>
    <property type="match status" value="1"/>
</dbReference>
<keyword evidence="4" id="KW-1185">Reference proteome</keyword>
<dbReference type="GO" id="GO:0042803">
    <property type="term" value="F:protein homodimerization activity"/>
    <property type="evidence" value="ECO:0007669"/>
    <property type="project" value="InterPro"/>
</dbReference>
<dbReference type="Gene3D" id="2.30.22.10">
    <property type="entry name" value="Head domain of nucleotide exchange factor GrpE"/>
    <property type="match status" value="1"/>
</dbReference>
<dbReference type="SUPFAM" id="SSF51064">
    <property type="entry name" value="Head domain of nucleotide exchange factor GrpE"/>
    <property type="match status" value="1"/>
</dbReference>
<dbReference type="GO" id="GO:0000774">
    <property type="term" value="F:adenyl-nucleotide exchange factor activity"/>
    <property type="evidence" value="ECO:0007669"/>
    <property type="project" value="InterPro"/>
</dbReference>
<dbReference type="GO" id="GO:0051087">
    <property type="term" value="F:protein-folding chaperone binding"/>
    <property type="evidence" value="ECO:0007669"/>
    <property type="project" value="InterPro"/>
</dbReference>
<dbReference type="InterPro" id="IPR000740">
    <property type="entry name" value="GrpE"/>
</dbReference>
<reference evidence="5" key="1">
    <citation type="submission" date="2022-11" db="UniProtKB">
        <authorList>
            <consortium name="WormBaseParasite"/>
        </authorList>
    </citation>
    <scope>IDENTIFICATION</scope>
</reference>
<evidence type="ECO:0000313" key="4">
    <source>
        <dbReference type="Proteomes" id="UP000887574"/>
    </source>
</evidence>
<sequence>MNALVRSRSLNLFSLTRTALRSQPRTFHLLRPFCSEPEEDAEKQDFKDKYMRSLADMENLRKRSQKQVDDTKIFAVQSFCKDLLEVADVLDMALEATAYKKESNDQRCAPQNFAKHDWFQSTLMVIHSIQVHDALFEIPHHQTDVKPGHVAQVMKIGYSLHNRPIRPAKVAVVKELDE</sequence>
<dbReference type="PANTHER" id="PTHR21237">
    <property type="entry name" value="GRPE PROTEIN"/>
    <property type="match status" value="1"/>
</dbReference>
<dbReference type="WBParaSite" id="jg9171">
    <property type="protein sequence ID" value="jg9171"/>
    <property type="gene ID" value="jg9171"/>
</dbReference>
<comment type="similarity">
    <text evidence="1 3">Belongs to the GrpE family.</text>
</comment>
<evidence type="ECO:0000256" key="2">
    <source>
        <dbReference type="ARBA" id="ARBA00023186"/>
    </source>
</evidence>
<dbReference type="Gene3D" id="3.90.20.20">
    <property type="match status" value="1"/>
</dbReference>
<dbReference type="PANTHER" id="PTHR21237:SF23">
    <property type="entry name" value="GRPE PROTEIN HOMOLOG, MITOCHONDRIAL"/>
    <property type="match status" value="1"/>
</dbReference>
<dbReference type="InterPro" id="IPR013805">
    <property type="entry name" value="GrpE_CC"/>
</dbReference>
<evidence type="ECO:0000256" key="3">
    <source>
        <dbReference type="RuleBase" id="RU004478"/>
    </source>
</evidence>
<evidence type="ECO:0000256" key="1">
    <source>
        <dbReference type="ARBA" id="ARBA00009054"/>
    </source>
</evidence>
<organism evidence="4 5">
    <name type="scientific">Ditylenchus dipsaci</name>
    <dbReference type="NCBI Taxonomy" id="166011"/>
    <lineage>
        <taxon>Eukaryota</taxon>
        <taxon>Metazoa</taxon>
        <taxon>Ecdysozoa</taxon>
        <taxon>Nematoda</taxon>
        <taxon>Chromadorea</taxon>
        <taxon>Rhabditida</taxon>
        <taxon>Tylenchina</taxon>
        <taxon>Tylenchomorpha</taxon>
        <taxon>Sphaerularioidea</taxon>
        <taxon>Anguinidae</taxon>
        <taxon>Anguininae</taxon>
        <taxon>Ditylenchus</taxon>
    </lineage>
</organism>
<name>A0A915EQ03_9BILA</name>
<dbReference type="GO" id="GO:0051082">
    <property type="term" value="F:unfolded protein binding"/>
    <property type="evidence" value="ECO:0007669"/>
    <property type="project" value="TreeGrafter"/>
</dbReference>
<dbReference type="GO" id="GO:0001405">
    <property type="term" value="C:PAM complex, Tim23 associated import motor"/>
    <property type="evidence" value="ECO:0007669"/>
    <property type="project" value="TreeGrafter"/>
</dbReference>
<evidence type="ECO:0000313" key="5">
    <source>
        <dbReference type="WBParaSite" id="jg9171"/>
    </source>
</evidence>
<dbReference type="InterPro" id="IPR009012">
    <property type="entry name" value="GrpE_head"/>
</dbReference>
<dbReference type="GO" id="GO:0030150">
    <property type="term" value="P:protein import into mitochondrial matrix"/>
    <property type="evidence" value="ECO:0007669"/>
    <property type="project" value="TreeGrafter"/>
</dbReference>
<dbReference type="PRINTS" id="PR00773">
    <property type="entry name" value="GRPEPROTEIN"/>
</dbReference>
<keyword evidence="2" id="KW-0143">Chaperone</keyword>
<proteinExistence type="inferred from homology"/>